<evidence type="ECO:0000313" key="8">
    <source>
        <dbReference type="Proteomes" id="UP000017668"/>
    </source>
</evidence>
<comment type="caution">
    <text evidence="7">The sequence shown here is derived from an EMBL/GenBank/DDBJ whole genome shotgun (WGS) entry which is preliminary data.</text>
</comment>
<dbReference type="InterPro" id="IPR047198">
    <property type="entry name" value="DDP-like_NUDIX"/>
</dbReference>
<proteinExistence type="predicted"/>
<dbReference type="Pfam" id="PF00293">
    <property type="entry name" value="NUDIX"/>
    <property type="match status" value="1"/>
</dbReference>
<comment type="cofactor">
    <cofactor evidence="1">
        <name>Mg(2+)</name>
        <dbReference type="ChEBI" id="CHEBI:18420"/>
    </cofactor>
</comment>
<evidence type="ECO:0000256" key="4">
    <source>
        <dbReference type="ARBA" id="ARBA00022842"/>
    </source>
</evidence>
<dbReference type="Proteomes" id="UP000017668">
    <property type="component" value="Unassembled WGS sequence"/>
</dbReference>
<dbReference type="PANTHER" id="PTHR12629:SF0">
    <property type="entry name" value="DIPHOSPHOINOSITOL-POLYPHOSPHATE DIPHOSPHATASE"/>
    <property type="match status" value="1"/>
</dbReference>
<dbReference type="InterPro" id="IPR015797">
    <property type="entry name" value="NUDIX_hydrolase-like_dom_sf"/>
</dbReference>
<keyword evidence="4" id="KW-0460">Magnesium</keyword>
<sequence length="205" mass="23359">MKSTKKSRKSRPARPLTLLQQLAAVPEKLFTGAFRQQYAALCFRYGGGDDNVEILLVTSRTSGRWIIPRGWPMKRKKPHEAAAIEAWEEAGVRGRVRKEAVGRYTYLKMLDNGDVVPCMVDVFQIEVTEAETSFKERGERLLEWVRPDEAARRVRDIELKSLLVDFRPKAKRSVRAASDRNRTRPASAPLPRTVMPPQWAISNLA</sequence>
<evidence type="ECO:0000256" key="2">
    <source>
        <dbReference type="ARBA" id="ARBA00022723"/>
    </source>
</evidence>
<name>A0ABN0HRV4_RHILU</name>
<organism evidence="7 8">
    <name type="scientific">Bradyrhizobium lupini HPC(L)</name>
    <dbReference type="NCBI Taxonomy" id="1229491"/>
    <lineage>
        <taxon>Bacteria</taxon>
        <taxon>Pseudomonadati</taxon>
        <taxon>Pseudomonadota</taxon>
        <taxon>Alphaproteobacteria</taxon>
        <taxon>Hyphomicrobiales</taxon>
        <taxon>Nitrobacteraceae</taxon>
        <taxon>Bradyrhizobium</taxon>
    </lineage>
</organism>
<evidence type="ECO:0000256" key="5">
    <source>
        <dbReference type="SAM" id="MobiDB-lite"/>
    </source>
</evidence>
<keyword evidence="3" id="KW-0378">Hydrolase</keyword>
<feature type="region of interest" description="Disordered" evidence="5">
    <location>
        <begin position="174"/>
        <end position="194"/>
    </location>
</feature>
<reference evidence="7 8" key="1">
    <citation type="journal article" date="2013" name="Genome Announc.">
        <title>Genome Sequence of Rhizobium lupini HPC(L) Isolated from Saline Desert Soil, Kutch (Gujarat).</title>
        <authorList>
            <person name="Agarwal L."/>
            <person name="Purohit H.J."/>
        </authorList>
    </citation>
    <scope>NUCLEOTIDE SEQUENCE [LARGE SCALE GENOMIC DNA]</scope>
    <source>
        <strain evidence="8">HPC(L)</strain>
    </source>
</reference>
<accession>A0ABN0HRV4</accession>
<keyword evidence="8" id="KW-1185">Reference proteome</keyword>
<dbReference type="InterPro" id="IPR000086">
    <property type="entry name" value="NUDIX_hydrolase_dom"/>
</dbReference>
<keyword evidence="2" id="KW-0479">Metal-binding</keyword>
<dbReference type="SUPFAM" id="SSF55811">
    <property type="entry name" value="Nudix"/>
    <property type="match status" value="1"/>
</dbReference>
<evidence type="ECO:0000313" key="7">
    <source>
        <dbReference type="EMBL" id="EKJ97351.1"/>
    </source>
</evidence>
<evidence type="ECO:0000256" key="1">
    <source>
        <dbReference type="ARBA" id="ARBA00001946"/>
    </source>
</evidence>
<evidence type="ECO:0000256" key="3">
    <source>
        <dbReference type="ARBA" id="ARBA00022801"/>
    </source>
</evidence>
<dbReference type="RefSeq" id="WP_006697316.1">
    <property type="nucleotide sequence ID" value="NZ_AMQQ01000003.1"/>
</dbReference>
<dbReference type="PANTHER" id="PTHR12629">
    <property type="entry name" value="DIPHOSPHOINOSITOL POLYPHOSPHATE PHOSPHOHYDROLASE"/>
    <property type="match status" value="1"/>
</dbReference>
<dbReference type="Gene3D" id="3.90.79.10">
    <property type="entry name" value="Nucleoside Triphosphate Pyrophosphohydrolase"/>
    <property type="match status" value="1"/>
</dbReference>
<evidence type="ECO:0000259" key="6">
    <source>
        <dbReference type="PROSITE" id="PS51462"/>
    </source>
</evidence>
<feature type="domain" description="Nudix hydrolase" evidence="6">
    <location>
        <begin position="33"/>
        <end position="167"/>
    </location>
</feature>
<dbReference type="CDD" id="cd04666">
    <property type="entry name" value="NUDIX_DIPP2_like_Nudt4"/>
    <property type="match status" value="1"/>
</dbReference>
<protein>
    <recommendedName>
        <fullName evidence="6">Nudix hydrolase domain-containing protein</fullName>
    </recommendedName>
</protein>
<gene>
    <name evidence="7" type="ORF">C241_01419</name>
</gene>
<dbReference type="PROSITE" id="PS51462">
    <property type="entry name" value="NUDIX"/>
    <property type="match status" value="1"/>
</dbReference>
<dbReference type="EMBL" id="AMQQ01000003">
    <property type="protein sequence ID" value="EKJ97351.1"/>
    <property type="molecule type" value="Genomic_DNA"/>
</dbReference>